<name>A0ABQ5VWF3_9RHOB</name>
<dbReference type="Gene3D" id="1.20.120.160">
    <property type="entry name" value="HPT domain"/>
    <property type="match status" value="1"/>
</dbReference>
<dbReference type="EMBL" id="BSNN01000004">
    <property type="protein sequence ID" value="GLQ35428.1"/>
    <property type="molecule type" value="Genomic_DNA"/>
</dbReference>
<comment type="caution">
    <text evidence="1">The sequence shown here is derived from an EMBL/GenBank/DDBJ whole genome shotgun (WGS) entry which is preliminary data.</text>
</comment>
<dbReference type="SUPFAM" id="SSF47226">
    <property type="entry name" value="Histidine-containing phosphotransfer domain, HPT domain"/>
    <property type="match status" value="1"/>
</dbReference>
<evidence type="ECO:0000313" key="1">
    <source>
        <dbReference type="EMBL" id="GLQ35428.1"/>
    </source>
</evidence>
<dbReference type="RefSeq" id="WP_284377848.1">
    <property type="nucleotide sequence ID" value="NZ_BSNN01000004.1"/>
</dbReference>
<accession>A0ABQ5VWF3</accession>
<dbReference type="InterPro" id="IPR036641">
    <property type="entry name" value="HPT_dom_sf"/>
</dbReference>
<evidence type="ECO:0000313" key="2">
    <source>
        <dbReference type="Proteomes" id="UP001156694"/>
    </source>
</evidence>
<organism evidence="1 2">
    <name type="scientific">Amylibacter marinus</name>
    <dbReference type="NCBI Taxonomy" id="1475483"/>
    <lineage>
        <taxon>Bacteria</taxon>
        <taxon>Pseudomonadati</taxon>
        <taxon>Pseudomonadota</taxon>
        <taxon>Alphaproteobacteria</taxon>
        <taxon>Rhodobacterales</taxon>
        <taxon>Paracoccaceae</taxon>
        <taxon>Amylibacter</taxon>
    </lineage>
</organism>
<gene>
    <name evidence="1" type="ORF">GCM10007939_17110</name>
</gene>
<sequence length="127" mass="13990">MKNHVVSLRHTETPAVQTETLASLEASLGAERCKTVIERAVFEMTDRLWLLEKLLRDGQVQEVERIANSLVTISTQIGLSEFALVANDLAECVSRKDVNAILAVGARLVRVGERSLYLAVQFPENAG</sequence>
<reference evidence="2" key="1">
    <citation type="journal article" date="2019" name="Int. J. Syst. Evol. Microbiol.">
        <title>The Global Catalogue of Microorganisms (GCM) 10K type strain sequencing project: providing services to taxonomists for standard genome sequencing and annotation.</title>
        <authorList>
            <consortium name="The Broad Institute Genomics Platform"/>
            <consortium name="The Broad Institute Genome Sequencing Center for Infectious Disease"/>
            <person name="Wu L."/>
            <person name="Ma J."/>
        </authorList>
    </citation>
    <scope>NUCLEOTIDE SEQUENCE [LARGE SCALE GENOMIC DNA]</scope>
    <source>
        <strain evidence="2">NBRC 110140</strain>
    </source>
</reference>
<protein>
    <submittedName>
        <fullName evidence="1">Uncharacterized protein</fullName>
    </submittedName>
</protein>
<dbReference type="Proteomes" id="UP001156694">
    <property type="component" value="Unassembled WGS sequence"/>
</dbReference>
<keyword evidence="2" id="KW-1185">Reference proteome</keyword>
<proteinExistence type="predicted"/>